<proteinExistence type="predicted"/>
<sequence>MFIQKGLHNDLFAELWKLVRLKRINYKHVPIEKINRLTKKN</sequence>
<gene>
    <name evidence="1" type="ORF">METZ01_LOCUS348030</name>
</gene>
<dbReference type="AlphaFoldDB" id="A0A382RBY9"/>
<dbReference type="EMBL" id="UINC01120593">
    <property type="protein sequence ID" value="SVC95176.1"/>
    <property type="molecule type" value="Genomic_DNA"/>
</dbReference>
<accession>A0A382RBY9</accession>
<feature type="non-terminal residue" evidence="1">
    <location>
        <position position="41"/>
    </location>
</feature>
<organism evidence="1">
    <name type="scientific">marine metagenome</name>
    <dbReference type="NCBI Taxonomy" id="408172"/>
    <lineage>
        <taxon>unclassified sequences</taxon>
        <taxon>metagenomes</taxon>
        <taxon>ecological metagenomes</taxon>
    </lineage>
</organism>
<protein>
    <submittedName>
        <fullName evidence="1">Uncharacterized protein</fullName>
    </submittedName>
</protein>
<evidence type="ECO:0000313" key="1">
    <source>
        <dbReference type="EMBL" id="SVC95176.1"/>
    </source>
</evidence>
<name>A0A382RBY9_9ZZZZ</name>
<reference evidence="1" key="1">
    <citation type="submission" date="2018-05" db="EMBL/GenBank/DDBJ databases">
        <authorList>
            <person name="Lanie J.A."/>
            <person name="Ng W.-L."/>
            <person name="Kazmierczak K.M."/>
            <person name="Andrzejewski T.M."/>
            <person name="Davidsen T.M."/>
            <person name="Wayne K.J."/>
            <person name="Tettelin H."/>
            <person name="Glass J.I."/>
            <person name="Rusch D."/>
            <person name="Podicherti R."/>
            <person name="Tsui H.-C.T."/>
            <person name="Winkler M.E."/>
        </authorList>
    </citation>
    <scope>NUCLEOTIDE SEQUENCE</scope>
</reference>